<proteinExistence type="predicted"/>
<evidence type="ECO:0000313" key="3">
    <source>
        <dbReference type="Proteomes" id="UP000019132"/>
    </source>
</evidence>
<dbReference type="InParanoid" id="K3X114"/>
<keyword evidence="1" id="KW-0812">Transmembrane</keyword>
<accession>K3X114</accession>
<reference evidence="3" key="1">
    <citation type="journal article" date="2010" name="Genome Biol.">
        <title>Genome sequence of the necrotrophic plant pathogen Pythium ultimum reveals original pathogenicity mechanisms and effector repertoire.</title>
        <authorList>
            <person name="Levesque C.A."/>
            <person name="Brouwer H."/>
            <person name="Cano L."/>
            <person name="Hamilton J.P."/>
            <person name="Holt C."/>
            <person name="Huitema E."/>
            <person name="Raffaele S."/>
            <person name="Robideau G.P."/>
            <person name="Thines M."/>
            <person name="Win J."/>
            <person name="Zerillo M.M."/>
            <person name="Beakes G.W."/>
            <person name="Boore J.L."/>
            <person name="Busam D."/>
            <person name="Dumas B."/>
            <person name="Ferriera S."/>
            <person name="Fuerstenberg S.I."/>
            <person name="Gachon C.M."/>
            <person name="Gaulin E."/>
            <person name="Govers F."/>
            <person name="Grenville-Briggs L."/>
            <person name="Horner N."/>
            <person name="Hostetler J."/>
            <person name="Jiang R.H."/>
            <person name="Johnson J."/>
            <person name="Krajaejun T."/>
            <person name="Lin H."/>
            <person name="Meijer H.J."/>
            <person name="Moore B."/>
            <person name="Morris P."/>
            <person name="Phuntmart V."/>
            <person name="Puiu D."/>
            <person name="Shetty J."/>
            <person name="Stajich J.E."/>
            <person name="Tripathy S."/>
            <person name="Wawra S."/>
            <person name="van West P."/>
            <person name="Whitty B.R."/>
            <person name="Coutinho P.M."/>
            <person name="Henrissat B."/>
            <person name="Martin F."/>
            <person name="Thomas P.D."/>
            <person name="Tyler B.M."/>
            <person name="De Vries R.P."/>
            <person name="Kamoun S."/>
            <person name="Yandell M."/>
            <person name="Tisserat N."/>
            <person name="Buell C.R."/>
        </authorList>
    </citation>
    <scope>NUCLEOTIDE SEQUENCE</scope>
    <source>
        <strain evidence="3">DAOM:BR144</strain>
    </source>
</reference>
<protein>
    <recommendedName>
        <fullName evidence="4">Transmembrane protein</fullName>
    </recommendedName>
</protein>
<sequence>MKWWWSSQLLPALHLVALLFFYTLDVRDLLFKISWLGPPDTFVFDAVSSSTISAEPLIPAINTSSFVPGEEYPLAELDPQISASPWLSFYEKCQQLHAGDKVFDTFVGKNCRLGTFGSFYEASDVIFTASVRVDSIAWVSCKMLYLHRRPPVCQETIVSDFSRRYHLQDLDIRADQMAQINSNAEYELLRMLDMLSRVDRHEKAVCTEGFQFGGPGQYSPYLFTCASPNFYESATVGYHAATFGEVHDGLSWLAVDKVRLMGLEYVVRQNSRSRFLVQVETDRPVTITQLSAVNFSSFGHLYVLMVLIDVALFGAHLRSFMEASSVLGIPVLGTWNADHGFSWTLLYHSLYRSDIVLSLTILSGTLSWITMIPNATLSDWTVNSGGQNHAFFTSMRAWMLVVSILNVSWSCFVALSEARAYRFAKATFVSVQEVIMIVAGVCFLERDVVFDLAMKKHKLESQRTWDTDAFKGRTAFYNTYNGALDDGTPRIAMQVIYDPLIVIVLESIVVVGLCLAIKYAFYGMQTSHKPSVAADFRVTEVQVIESMDDLDFTPLPALRETPSPNALHMNASYSRLPLEDVLKMPIRANSIVRNSFELDKVVAGQKYIPPHVYLDFGLIMKDGLVRTRRGFRNMIRPKLELAHYVCPVHAASTDSGSPSKSAIASMKATTVIQAIR</sequence>
<evidence type="ECO:0000256" key="1">
    <source>
        <dbReference type="SAM" id="Phobius"/>
    </source>
</evidence>
<reference evidence="3" key="2">
    <citation type="submission" date="2010-04" db="EMBL/GenBank/DDBJ databases">
        <authorList>
            <person name="Buell R."/>
            <person name="Hamilton J."/>
            <person name="Hostetler J."/>
        </authorList>
    </citation>
    <scope>NUCLEOTIDE SEQUENCE [LARGE SCALE GENOMIC DNA]</scope>
    <source>
        <strain evidence="3">DAOM:BR144</strain>
    </source>
</reference>
<reference evidence="2" key="3">
    <citation type="submission" date="2015-02" db="UniProtKB">
        <authorList>
            <consortium name="EnsemblProtists"/>
        </authorList>
    </citation>
    <scope>IDENTIFICATION</scope>
    <source>
        <strain evidence="2">DAOM BR144</strain>
    </source>
</reference>
<organism evidence="2 3">
    <name type="scientific">Globisporangium ultimum (strain ATCC 200006 / CBS 805.95 / DAOM BR144)</name>
    <name type="common">Pythium ultimum</name>
    <dbReference type="NCBI Taxonomy" id="431595"/>
    <lineage>
        <taxon>Eukaryota</taxon>
        <taxon>Sar</taxon>
        <taxon>Stramenopiles</taxon>
        <taxon>Oomycota</taxon>
        <taxon>Peronosporomycetes</taxon>
        <taxon>Pythiales</taxon>
        <taxon>Pythiaceae</taxon>
        <taxon>Globisporangium</taxon>
    </lineage>
</organism>
<dbReference type="Proteomes" id="UP000019132">
    <property type="component" value="Unassembled WGS sequence"/>
</dbReference>
<evidence type="ECO:0008006" key="4">
    <source>
        <dbReference type="Google" id="ProtNLM"/>
    </source>
</evidence>
<feature type="transmembrane region" description="Helical" evidence="1">
    <location>
        <begin position="397"/>
        <end position="415"/>
    </location>
</feature>
<keyword evidence="1" id="KW-1133">Transmembrane helix</keyword>
<dbReference type="eggNOG" id="ENOG502SHZC">
    <property type="taxonomic scope" value="Eukaryota"/>
</dbReference>
<keyword evidence="3" id="KW-1185">Reference proteome</keyword>
<feature type="transmembrane region" description="Helical" evidence="1">
    <location>
        <begin position="298"/>
        <end position="317"/>
    </location>
</feature>
<keyword evidence="1" id="KW-0472">Membrane</keyword>
<dbReference type="VEuPathDB" id="FungiDB:PYU1_G010890"/>
<dbReference type="OMA" id="NVICAQG"/>
<dbReference type="HOGENOM" id="CLU_023714_0_0_1"/>
<evidence type="ECO:0000313" key="2">
    <source>
        <dbReference type="EnsemblProtists" id="PYU1_T010913"/>
    </source>
</evidence>
<dbReference type="EMBL" id="GL376590">
    <property type="status" value="NOT_ANNOTATED_CDS"/>
    <property type="molecule type" value="Genomic_DNA"/>
</dbReference>
<dbReference type="EnsemblProtists" id="PYU1_T010913">
    <property type="protein sequence ID" value="PYU1_T010913"/>
    <property type="gene ID" value="PYU1_G010890"/>
</dbReference>
<name>K3X114_GLOUD</name>
<feature type="transmembrane region" description="Helical" evidence="1">
    <location>
        <begin position="500"/>
        <end position="521"/>
    </location>
</feature>
<feature type="transmembrane region" description="Helical" evidence="1">
    <location>
        <begin position="355"/>
        <end position="377"/>
    </location>
</feature>
<dbReference type="AlphaFoldDB" id="K3X114"/>